<dbReference type="Proteomes" id="UP001190700">
    <property type="component" value="Unassembled WGS sequence"/>
</dbReference>
<feature type="compositionally biased region" description="Basic and acidic residues" evidence="1">
    <location>
        <begin position="281"/>
        <end position="293"/>
    </location>
</feature>
<evidence type="ECO:0000313" key="4">
    <source>
        <dbReference type="Proteomes" id="UP001190700"/>
    </source>
</evidence>
<evidence type="ECO:0000313" key="3">
    <source>
        <dbReference type="EMBL" id="KAK3244771.1"/>
    </source>
</evidence>
<reference evidence="3 4" key="1">
    <citation type="journal article" date="2015" name="Genome Biol. Evol.">
        <title>Comparative Genomics of a Bacterivorous Green Alga Reveals Evolutionary Causalities and Consequences of Phago-Mixotrophic Mode of Nutrition.</title>
        <authorList>
            <person name="Burns J.A."/>
            <person name="Paasch A."/>
            <person name="Narechania A."/>
            <person name="Kim E."/>
        </authorList>
    </citation>
    <scope>NUCLEOTIDE SEQUENCE [LARGE SCALE GENOMIC DNA]</scope>
    <source>
        <strain evidence="3 4">PLY_AMNH</strain>
    </source>
</reference>
<feature type="transmembrane region" description="Helical" evidence="2">
    <location>
        <begin position="153"/>
        <end position="176"/>
    </location>
</feature>
<feature type="region of interest" description="Disordered" evidence="1">
    <location>
        <begin position="1"/>
        <end position="20"/>
    </location>
</feature>
<keyword evidence="2" id="KW-0472">Membrane</keyword>
<feature type="compositionally biased region" description="Pro residues" evidence="1">
    <location>
        <begin position="60"/>
        <end position="72"/>
    </location>
</feature>
<feature type="compositionally biased region" description="Pro residues" evidence="1">
    <location>
        <begin position="83"/>
        <end position="95"/>
    </location>
</feature>
<accession>A0AAE0BXV1</accession>
<keyword evidence="4" id="KW-1185">Reference proteome</keyword>
<dbReference type="AlphaFoldDB" id="A0AAE0BXV1"/>
<feature type="region of interest" description="Disordered" evidence="1">
    <location>
        <begin position="46"/>
        <end position="95"/>
    </location>
</feature>
<keyword evidence="2" id="KW-0812">Transmembrane</keyword>
<feature type="region of interest" description="Disordered" evidence="1">
    <location>
        <begin position="274"/>
        <end position="297"/>
    </location>
</feature>
<gene>
    <name evidence="3" type="ORF">CYMTET_45633</name>
</gene>
<comment type="caution">
    <text evidence="3">The sequence shown here is derived from an EMBL/GenBank/DDBJ whole genome shotgun (WGS) entry which is preliminary data.</text>
</comment>
<dbReference type="EMBL" id="LGRX02031432">
    <property type="protein sequence ID" value="KAK3244771.1"/>
    <property type="molecule type" value="Genomic_DNA"/>
</dbReference>
<organism evidence="3 4">
    <name type="scientific">Cymbomonas tetramitiformis</name>
    <dbReference type="NCBI Taxonomy" id="36881"/>
    <lineage>
        <taxon>Eukaryota</taxon>
        <taxon>Viridiplantae</taxon>
        <taxon>Chlorophyta</taxon>
        <taxon>Pyramimonadophyceae</taxon>
        <taxon>Pyramimonadales</taxon>
        <taxon>Pyramimonadaceae</taxon>
        <taxon>Cymbomonas</taxon>
    </lineage>
</organism>
<proteinExistence type="predicted"/>
<feature type="compositionally biased region" description="Low complexity" evidence="1">
    <location>
        <begin position="73"/>
        <end position="82"/>
    </location>
</feature>
<sequence length="357" mass="39006">MALQCFHQGSPPPVTTARRPVTARPHAIAAAAATAATAATVSARPAAIPSTAPTGKSSPCPSPHLLPAPASQPPTSLSSLSSFPPPPSPLPAPPPVDYTSDEALVAFLETFQSLAEDECDFDTEDCTAGNMTAGALRKKDYYFQEEEDREVRVPIIIAITFSALTLVTSMAGYSLAVMNAESTKVRLVARYQEVVLTFHGVWHDEEWAIARFFYGLARATLFGIYVFLLGGHTCLWLLATLIFWCLGIPIPTPLFNRMLRPDGGGATDRSDAGTLLGNLEGKGDPEPGKHAMPADEEEDKTMKGLLLRRFIRWQHGDVRVILASEDEYAVTQIVWHYMDQAKALEAYRKRRQGYYVD</sequence>
<evidence type="ECO:0000256" key="1">
    <source>
        <dbReference type="SAM" id="MobiDB-lite"/>
    </source>
</evidence>
<name>A0AAE0BXV1_9CHLO</name>
<feature type="transmembrane region" description="Helical" evidence="2">
    <location>
        <begin position="222"/>
        <end position="250"/>
    </location>
</feature>
<protein>
    <submittedName>
        <fullName evidence="3">Uncharacterized protein</fullName>
    </submittedName>
</protein>
<evidence type="ECO:0000256" key="2">
    <source>
        <dbReference type="SAM" id="Phobius"/>
    </source>
</evidence>
<keyword evidence="2" id="KW-1133">Transmembrane helix</keyword>